<dbReference type="AlphaFoldDB" id="A0AA36E2Z7"/>
<organism evidence="1 2">
    <name type="scientific">Lactuca saligna</name>
    <name type="common">Willowleaf lettuce</name>
    <dbReference type="NCBI Taxonomy" id="75948"/>
    <lineage>
        <taxon>Eukaryota</taxon>
        <taxon>Viridiplantae</taxon>
        <taxon>Streptophyta</taxon>
        <taxon>Embryophyta</taxon>
        <taxon>Tracheophyta</taxon>
        <taxon>Spermatophyta</taxon>
        <taxon>Magnoliopsida</taxon>
        <taxon>eudicotyledons</taxon>
        <taxon>Gunneridae</taxon>
        <taxon>Pentapetalae</taxon>
        <taxon>asterids</taxon>
        <taxon>campanulids</taxon>
        <taxon>Asterales</taxon>
        <taxon>Asteraceae</taxon>
        <taxon>Cichorioideae</taxon>
        <taxon>Cichorieae</taxon>
        <taxon>Lactucinae</taxon>
        <taxon>Lactuca</taxon>
    </lineage>
</organism>
<accession>A0AA36E2Z7</accession>
<name>A0AA36E2Z7_LACSI</name>
<reference evidence="1" key="1">
    <citation type="submission" date="2023-04" db="EMBL/GenBank/DDBJ databases">
        <authorList>
            <person name="Vijverberg K."/>
            <person name="Xiong W."/>
            <person name="Schranz E."/>
        </authorList>
    </citation>
    <scope>NUCLEOTIDE SEQUENCE</scope>
</reference>
<evidence type="ECO:0000313" key="2">
    <source>
        <dbReference type="Proteomes" id="UP001177003"/>
    </source>
</evidence>
<dbReference type="Proteomes" id="UP001177003">
    <property type="component" value="Chromosome 4"/>
</dbReference>
<sequence length="191" mass="21674">MIDRFHIPTVRRPAKPPATAHCRPFAEHHCLLSSVPLRLPPPAAQPLAASTSILYTFIFFKYNEYGAQGRTYTPPLDSHIFSTRKNTGKQIIENSISLILLYIQNSPCYENLIEYAPRFLTLWRLHHTNWALKSYQTKSFPISDGLFISGKTLVIFSYESPANMIFPASCNTHKNQMIFKVCRSSSCSSSS</sequence>
<protein>
    <submittedName>
        <fullName evidence="1">Uncharacterized protein</fullName>
    </submittedName>
</protein>
<evidence type="ECO:0000313" key="1">
    <source>
        <dbReference type="EMBL" id="CAI9280047.1"/>
    </source>
</evidence>
<proteinExistence type="predicted"/>
<dbReference type="EMBL" id="OX465080">
    <property type="protein sequence ID" value="CAI9280047.1"/>
    <property type="molecule type" value="Genomic_DNA"/>
</dbReference>
<keyword evidence="2" id="KW-1185">Reference proteome</keyword>
<gene>
    <name evidence="1" type="ORF">LSALG_LOCUS19812</name>
</gene>